<dbReference type="AlphaFoldDB" id="A0A4P7NL76"/>
<accession>A0A4P7NL76</accession>
<dbReference type="Proteomes" id="UP000294847">
    <property type="component" value="Chromosome 5"/>
</dbReference>
<proteinExistence type="predicted"/>
<dbReference type="EMBL" id="CP034208">
    <property type="protein sequence ID" value="QBZ62799.1"/>
    <property type="molecule type" value="Genomic_DNA"/>
</dbReference>
<evidence type="ECO:0000313" key="2">
    <source>
        <dbReference type="Proteomes" id="UP000294847"/>
    </source>
</evidence>
<name>A0A4P7NL76_PYROR</name>
<protein>
    <submittedName>
        <fullName evidence="1">Uncharacterized protein</fullName>
    </submittedName>
</protein>
<evidence type="ECO:0000313" key="1">
    <source>
        <dbReference type="EMBL" id="QBZ62799.1"/>
    </source>
</evidence>
<gene>
    <name evidence="1" type="ORF">PoMZ_11686</name>
</gene>
<organism evidence="1 2">
    <name type="scientific">Pyricularia oryzae</name>
    <name type="common">Rice blast fungus</name>
    <name type="synonym">Magnaporthe oryzae</name>
    <dbReference type="NCBI Taxonomy" id="318829"/>
    <lineage>
        <taxon>Eukaryota</taxon>
        <taxon>Fungi</taxon>
        <taxon>Dikarya</taxon>
        <taxon>Ascomycota</taxon>
        <taxon>Pezizomycotina</taxon>
        <taxon>Sordariomycetes</taxon>
        <taxon>Sordariomycetidae</taxon>
        <taxon>Magnaporthales</taxon>
        <taxon>Pyriculariaceae</taxon>
        <taxon>Pyricularia</taxon>
    </lineage>
</organism>
<sequence>MYNAITWCAVGGYEEGGGERYQSSRGSARQSQHYLVNYDPTHVVRTIHSKAGNGWASEKPTNHAAKQTA</sequence>
<reference evidence="1 2" key="1">
    <citation type="journal article" date="2019" name="Mol. Biol. Evol.">
        <title>Blast fungal genomes show frequent chromosomal changes, gene gains and losses, and effector gene turnover.</title>
        <authorList>
            <person name="Gomez Luciano L.B."/>
            <person name="Jason Tsai I."/>
            <person name="Chuma I."/>
            <person name="Tosa Y."/>
            <person name="Chen Y.H."/>
            <person name="Li J.Y."/>
            <person name="Li M.Y."/>
            <person name="Jade Lu M.Y."/>
            <person name="Nakayashiki H."/>
            <person name="Li W.H."/>
        </authorList>
    </citation>
    <scope>NUCLEOTIDE SEQUENCE [LARGE SCALE GENOMIC DNA]</scope>
    <source>
        <strain evidence="1">MZ5-1-6</strain>
    </source>
</reference>